<evidence type="ECO:0000313" key="4">
    <source>
        <dbReference type="Proteomes" id="UP000182544"/>
    </source>
</evidence>
<proteinExistence type="inferred from homology"/>
<dbReference type="PANTHER" id="PTHR11328">
    <property type="entry name" value="MAJOR FACILITATOR SUPERFAMILY DOMAIN-CONTAINING PROTEIN"/>
    <property type="match status" value="1"/>
</dbReference>
<keyword evidence="2" id="KW-0472">Membrane</keyword>
<comment type="similarity">
    <text evidence="1">Belongs to the sodium:galactoside symporter (TC 2.A.2) family.</text>
</comment>
<protein>
    <submittedName>
        <fullName evidence="3">Glycoside/pentoside/hexuronide:cation symporter, GPH family</fullName>
    </submittedName>
</protein>
<keyword evidence="2" id="KW-0812">Transmembrane</keyword>
<feature type="transmembrane region" description="Helical" evidence="2">
    <location>
        <begin position="490"/>
        <end position="511"/>
    </location>
</feature>
<dbReference type="PANTHER" id="PTHR11328:SF24">
    <property type="entry name" value="MAJOR FACILITATOR SUPERFAMILY (MFS) PROFILE DOMAIN-CONTAINING PROTEIN"/>
    <property type="match status" value="1"/>
</dbReference>
<dbReference type="CDD" id="cd17332">
    <property type="entry name" value="MFS_MelB_like"/>
    <property type="match status" value="1"/>
</dbReference>
<evidence type="ECO:0000256" key="1">
    <source>
        <dbReference type="ARBA" id="ARBA00009617"/>
    </source>
</evidence>
<dbReference type="OrthoDB" id="9764596at2"/>
<feature type="transmembrane region" description="Helical" evidence="2">
    <location>
        <begin position="81"/>
        <end position="100"/>
    </location>
</feature>
<keyword evidence="2" id="KW-1133">Transmembrane helix</keyword>
<dbReference type="Pfam" id="PF13347">
    <property type="entry name" value="MFS_2"/>
    <property type="match status" value="2"/>
</dbReference>
<gene>
    <name evidence="3" type="ORF">SAMN05428642_103197</name>
</gene>
<feature type="transmembrane region" description="Helical" evidence="2">
    <location>
        <begin position="345"/>
        <end position="365"/>
    </location>
</feature>
<dbReference type="GO" id="GO:0015293">
    <property type="term" value="F:symporter activity"/>
    <property type="evidence" value="ECO:0007669"/>
    <property type="project" value="InterPro"/>
</dbReference>
<keyword evidence="4" id="KW-1185">Reference proteome</keyword>
<name>A0A1K2IM56_9FLAO</name>
<feature type="transmembrane region" description="Helical" evidence="2">
    <location>
        <begin position="400"/>
        <end position="423"/>
    </location>
</feature>
<dbReference type="InterPro" id="IPR036259">
    <property type="entry name" value="MFS_trans_sf"/>
</dbReference>
<reference evidence="3 4" key="1">
    <citation type="submission" date="2016-10" db="EMBL/GenBank/DDBJ databases">
        <authorList>
            <person name="de Groot N.N."/>
        </authorList>
    </citation>
    <scope>NUCLEOTIDE SEQUENCE [LARGE SCALE GENOMIC DNA]</scope>
    <source>
        <strain evidence="3 4">DSM 18180</strain>
    </source>
</reference>
<dbReference type="Gene3D" id="1.20.1250.20">
    <property type="entry name" value="MFS general substrate transporter like domains"/>
    <property type="match status" value="2"/>
</dbReference>
<dbReference type="SUPFAM" id="SSF103473">
    <property type="entry name" value="MFS general substrate transporter"/>
    <property type="match status" value="2"/>
</dbReference>
<dbReference type="Proteomes" id="UP000182544">
    <property type="component" value="Unassembled WGS sequence"/>
</dbReference>
<dbReference type="RefSeq" id="WP_072402834.1">
    <property type="nucleotide sequence ID" value="NZ_FPKV01000003.1"/>
</dbReference>
<evidence type="ECO:0000256" key="2">
    <source>
        <dbReference type="SAM" id="Phobius"/>
    </source>
</evidence>
<accession>A0A1K2IM56</accession>
<organism evidence="3 4">
    <name type="scientific">Flaviramulus basaltis</name>
    <dbReference type="NCBI Taxonomy" id="369401"/>
    <lineage>
        <taxon>Bacteria</taxon>
        <taxon>Pseudomonadati</taxon>
        <taxon>Bacteroidota</taxon>
        <taxon>Flavobacteriia</taxon>
        <taxon>Flavobacteriales</taxon>
        <taxon>Flavobacteriaceae</taxon>
        <taxon>Flaviramulus</taxon>
    </lineage>
</organism>
<dbReference type="GO" id="GO:0005886">
    <property type="term" value="C:plasma membrane"/>
    <property type="evidence" value="ECO:0007669"/>
    <property type="project" value="TreeGrafter"/>
</dbReference>
<sequence length="535" mass="58634">MTDKISIKEKIGYALGDGAANIAWRGVSTFLFIFYTDVFGIDPVSVGLLMLVARSSDGISDVIMGVIGDRSNSKYGKFRPWILWTAVPLALILSLLFTAPEIGEQSKIVYAYITYILFTLIYTANNIPYGALMAVMTGDDKERTSLGSYRMVGAFTGGMLVQGALLYLVVYFGNVNPEITVNNIPNSSNYEVVVSAPLDVQSARIKLDKGIGKFAWADSAVLDEPTASKSFQMEANKTYRFIVSDINNLKPERITIINQKEGYSKSMYLLSVFLAIFMILTFLTTKERVKPPNDQESDIKKDLKQLFNNKPWAVLLIIGLLFNIYTSIKQGIVVIYFAHYLHQELLAASFMIALTLASIGGAMLVAPLGKLYGKKKLFIYALIFSAAVNCLFVFCGPQDTTAIFIIGIISEAASAMFPTLLFVMLGDAADFSEWKNGRRATGLIYSAGSLATKFGGGIAGAIIGFVLSYFHYNGQNAAAIEGAIPGMIMLMSWVPAIIAISAAVVMMLYPLDKKKMDIMISDLNARREAQLTEQI</sequence>
<feature type="transmembrane region" description="Helical" evidence="2">
    <location>
        <begin position="377"/>
        <end position="394"/>
    </location>
</feature>
<dbReference type="InterPro" id="IPR039672">
    <property type="entry name" value="MFS_2"/>
</dbReference>
<evidence type="ECO:0000313" key="3">
    <source>
        <dbReference type="EMBL" id="SFZ93549.1"/>
    </source>
</evidence>
<feature type="transmembrane region" description="Helical" evidence="2">
    <location>
        <begin position="267"/>
        <end position="285"/>
    </location>
</feature>
<dbReference type="STRING" id="369401.SAMN05428642_103197"/>
<feature type="transmembrane region" description="Helical" evidence="2">
    <location>
        <begin position="112"/>
        <end position="132"/>
    </location>
</feature>
<feature type="transmembrane region" description="Helical" evidence="2">
    <location>
        <begin position="443"/>
        <end position="470"/>
    </location>
</feature>
<dbReference type="EMBL" id="FPKV01000003">
    <property type="protein sequence ID" value="SFZ93549.1"/>
    <property type="molecule type" value="Genomic_DNA"/>
</dbReference>
<dbReference type="AlphaFoldDB" id="A0A1K2IM56"/>
<feature type="transmembrane region" description="Helical" evidence="2">
    <location>
        <begin position="152"/>
        <end position="173"/>
    </location>
</feature>
<dbReference type="GO" id="GO:0008643">
    <property type="term" value="P:carbohydrate transport"/>
    <property type="evidence" value="ECO:0007669"/>
    <property type="project" value="InterPro"/>
</dbReference>